<dbReference type="OrthoDB" id="3548913at2759"/>
<sequence length="288" mass="32270">MDQFSRHANPFTKLRALNDLRRLVIASLTIGNGSVELVNNQFAALPRIYRRQGRGHRNSVSEGSKPLNVADDQTPTPSSPVPATNEISSGSSANSLPSDNQIIRALRELIQKFQPKTLFRDLQFIAAFVPSEVLNKADAGTAFLQFGLAAFELKDDVCHSMVQIADNIVSQELSKRQRQSPFSPRIGNGIEDAARMWIITAQEGNAVAQRELAILYLTHPEILPRVTFPLTMPRETFNRDMMYRRDLELKSDPQSLCLALHWMQLSAAGGDELAQNRLREREEFESLA</sequence>
<evidence type="ECO:0000313" key="2">
    <source>
        <dbReference type="EMBL" id="KMU74688.1"/>
    </source>
</evidence>
<organism evidence="2 3">
    <name type="scientific">Coccidioides immitis RMSCC 3703</name>
    <dbReference type="NCBI Taxonomy" id="454286"/>
    <lineage>
        <taxon>Eukaryota</taxon>
        <taxon>Fungi</taxon>
        <taxon>Dikarya</taxon>
        <taxon>Ascomycota</taxon>
        <taxon>Pezizomycotina</taxon>
        <taxon>Eurotiomycetes</taxon>
        <taxon>Eurotiomycetidae</taxon>
        <taxon>Onygenales</taxon>
        <taxon>Onygenaceae</taxon>
        <taxon>Coccidioides</taxon>
    </lineage>
</organism>
<reference evidence="3" key="1">
    <citation type="journal article" date="2010" name="Genome Res.">
        <title>Population genomic sequencing of Coccidioides fungi reveals recent hybridization and transposon control.</title>
        <authorList>
            <person name="Neafsey D.E."/>
            <person name="Barker B.M."/>
            <person name="Sharpton T.J."/>
            <person name="Stajich J.E."/>
            <person name="Park D.J."/>
            <person name="Whiston E."/>
            <person name="Hung C.-Y."/>
            <person name="McMahan C."/>
            <person name="White J."/>
            <person name="Sykes S."/>
            <person name="Heiman D."/>
            <person name="Young S."/>
            <person name="Zeng Q."/>
            <person name="Abouelleil A."/>
            <person name="Aftuck L."/>
            <person name="Bessette D."/>
            <person name="Brown A."/>
            <person name="FitzGerald M."/>
            <person name="Lui A."/>
            <person name="Macdonald J.P."/>
            <person name="Priest M."/>
            <person name="Orbach M.J."/>
            <person name="Galgiani J.N."/>
            <person name="Kirkland T.N."/>
            <person name="Cole G.T."/>
            <person name="Birren B.W."/>
            <person name="Henn M.R."/>
            <person name="Taylor J.W."/>
            <person name="Rounsley S.D."/>
        </authorList>
    </citation>
    <scope>NUCLEOTIDE SEQUENCE [LARGE SCALE GENOMIC DNA]</scope>
    <source>
        <strain evidence="3">RMSCC 3703</strain>
    </source>
</reference>
<feature type="region of interest" description="Disordered" evidence="1">
    <location>
        <begin position="53"/>
        <end position="95"/>
    </location>
</feature>
<dbReference type="PANTHER" id="PTHR42064">
    <property type="entry name" value="YALI0F28677P"/>
    <property type="match status" value="1"/>
</dbReference>
<protein>
    <submittedName>
        <fullName evidence="2">Uncharacterized protein</fullName>
    </submittedName>
</protein>
<dbReference type="Proteomes" id="UP000054559">
    <property type="component" value="Unassembled WGS sequence"/>
</dbReference>
<dbReference type="AlphaFoldDB" id="A0A0J8QTW6"/>
<dbReference type="EMBL" id="DS268119">
    <property type="protein sequence ID" value="KMU74688.1"/>
    <property type="molecule type" value="Genomic_DNA"/>
</dbReference>
<feature type="compositionally biased region" description="Polar residues" evidence="1">
    <location>
        <begin position="71"/>
        <end position="95"/>
    </location>
</feature>
<proteinExistence type="predicted"/>
<evidence type="ECO:0000256" key="1">
    <source>
        <dbReference type="SAM" id="MobiDB-lite"/>
    </source>
</evidence>
<dbReference type="STRING" id="454286.A0A0J8QTW6"/>
<name>A0A0J8QTW6_COCIT</name>
<dbReference type="PANTHER" id="PTHR42064:SF1">
    <property type="entry name" value="YALI0F28677P"/>
    <property type="match status" value="1"/>
</dbReference>
<accession>A0A0J8QTW6</accession>
<evidence type="ECO:0000313" key="3">
    <source>
        <dbReference type="Proteomes" id="UP000054559"/>
    </source>
</evidence>
<gene>
    <name evidence="2" type="ORF">CISG_00618</name>
</gene>